<evidence type="ECO:0000313" key="1">
    <source>
        <dbReference type="EMBL" id="KAI3773575.1"/>
    </source>
</evidence>
<protein>
    <submittedName>
        <fullName evidence="1">Uncharacterized protein</fullName>
    </submittedName>
</protein>
<gene>
    <name evidence="1" type="ORF">L1987_48105</name>
</gene>
<evidence type="ECO:0000313" key="2">
    <source>
        <dbReference type="Proteomes" id="UP001056120"/>
    </source>
</evidence>
<keyword evidence="2" id="KW-1185">Reference proteome</keyword>
<reference evidence="1 2" key="2">
    <citation type="journal article" date="2022" name="Mol. Ecol. Resour.">
        <title>The genomes of chicory, endive, great burdock and yacon provide insights into Asteraceae paleo-polyploidization history and plant inulin production.</title>
        <authorList>
            <person name="Fan W."/>
            <person name="Wang S."/>
            <person name="Wang H."/>
            <person name="Wang A."/>
            <person name="Jiang F."/>
            <person name="Liu H."/>
            <person name="Zhao H."/>
            <person name="Xu D."/>
            <person name="Zhang Y."/>
        </authorList>
    </citation>
    <scope>NUCLEOTIDE SEQUENCE [LARGE SCALE GENOMIC DNA]</scope>
    <source>
        <strain evidence="2">cv. Yunnan</strain>
        <tissue evidence="1">Leaves</tissue>
    </source>
</reference>
<reference evidence="2" key="1">
    <citation type="journal article" date="2022" name="Mol. Ecol. Resour.">
        <title>The genomes of chicory, endive, great burdock and yacon provide insights into Asteraceae palaeo-polyploidization history and plant inulin production.</title>
        <authorList>
            <person name="Fan W."/>
            <person name="Wang S."/>
            <person name="Wang H."/>
            <person name="Wang A."/>
            <person name="Jiang F."/>
            <person name="Liu H."/>
            <person name="Zhao H."/>
            <person name="Xu D."/>
            <person name="Zhang Y."/>
        </authorList>
    </citation>
    <scope>NUCLEOTIDE SEQUENCE [LARGE SCALE GENOMIC DNA]</scope>
    <source>
        <strain evidence="2">cv. Yunnan</strain>
    </source>
</reference>
<organism evidence="1 2">
    <name type="scientific">Smallanthus sonchifolius</name>
    <dbReference type="NCBI Taxonomy" id="185202"/>
    <lineage>
        <taxon>Eukaryota</taxon>
        <taxon>Viridiplantae</taxon>
        <taxon>Streptophyta</taxon>
        <taxon>Embryophyta</taxon>
        <taxon>Tracheophyta</taxon>
        <taxon>Spermatophyta</taxon>
        <taxon>Magnoliopsida</taxon>
        <taxon>eudicotyledons</taxon>
        <taxon>Gunneridae</taxon>
        <taxon>Pentapetalae</taxon>
        <taxon>asterids</taxon>
        <taxon>campanulids</taxon>
        <taxon>Asterales</taxon>
        <taxon>Asteraceae</taxon>
        <taxon>Asteroideae</taxon>
        <taxon>Heliantheae alliance</taxon>
        <taxon>Millerieae</taxon>
        <taxon>Smallanthus</taxon>
    </lineage>
</organism>
<accession>A0ACB9FRY4</accession>
<proteinExistence type="predicted"/>
<comment type="caution">
    <text evidence="1">The sequence shown here is derived from an EMBL/GenBank/DDBJ whole genome shotgun (WGS) entry which is preliminary data.</text>
</comment>
<dbReference type="EMBL" id="CM042033">
    <property type="protein sequence ID" value="KAI3773575.1"/>
    <property type="molecule type" value="Genomic_DNA"/>
</dbReference>
<dbReference type="Proteomes" id="UP001056120">
    <property type="component" value="Linkage Group LG16"/>
</dbReference>
<name>A0ACB9FRY4_9ASTR</name>
<sequence length="91" mass="10535">MSFFNDAAAAFKPDNIQIKQEKQLTNQNQFPQLYDKYIKAIKVKVPDSNEEFLLHSVTVRRNDRSAQSVIAPYDQLQSLERLFDVPHPMPA</sequence>